<feature type="region of interest" description="Disordered" evidence="1">
    <location>
        <begin position="170"/>
        <end position="214"/>
    </location>
</feature>
<evidence type="ECO:0000313" key="3">
    <source>
        <dbReference type="Proteomes" id="UP000265618"/>
    </source>
</evidence>
<evidence type="ECO:0000313" key="2">
    <source>
        <dbReference type="EMBL" id="GIQ88352.1"/>
    </source>
</evidence>
<sequence length="313" mass="33958">LIANGDPSADGVSDASVCRHALFLLLHAIGCKAIDIEVEKEHELGRERDEAEIIDRERGRIPISMRGLEREREKERERVISSRESVEGDIVAGYNLPGLFLRYLNDESPLVAHLASDYVTRHLQHTDPLLWDDVHRELCMYSFTTLQGSITHNPAAQMAVLMSTDCRPGSVNPSALSSMSPSLSASERVSRRLSMRQSTPGSSSVGTPLNNLGRSATSMSLRRVDIASASPTVPSSHSMRPLASSQSVQALAPVGRQRSGGAEPDSAPLSTARMAQLQRSLGATASTSSLAPMDTSFLRRSVSVQHLAPNKRR</sequence>
<evidence type="ECO:0000256" key="1">
    <source>
        <dbReference type="SAM" id="MobiDB-lite"/>
    </source>
</evidence>
<feature type="region of interest" description="Disordered" evidence="1">
    <location>
        <begin position="228"/>
        <end position="247"/>
    </location>
</feature>
<feature type="compositionally biased region" description="Polar residues" evidence="1">
    <location>
        <begin position="195"/>
        <end position="214"/>
    </location>
</feature>
<accession>A0A9K3D499</accession>
<organism evidence="2 3">
    <name type="scientific">Kipferlia bialata</name>
    <dbReference type="NCBI Taxonomy" id="797122"/>
    <lineage>
        <taxon>Eukaryota</taxon>
        <taxon>Metamonada</taxon>
        <taxon>Carpediemonas-like organisms</taxon>
        <taxon>Kipferlia</taxon>
    </lineage>
</organism>
<dbReference type="EMBL" id="BDIP01003990">
    <property type="protein sequence ID" value="GIQ88352.1"/>
    <property type="molecule type" value="Genomic_DNA"/>
</dbReference>
<feature type="compositionally biased region" description="Polar residues" evidence="1">
    <location>
        <begin position="229"/>
        <end position="247"/>
    </location>
</feature>
<keyword evidence="3" id="KW-1185">Reference proteome</keyword>
<feature type="compositionally biased region" description="Low complexity" evidence="1">
    <location>
        <begin position="280"/>
        <end position="291"/>
    </location>
</feature>
<feature type="region of interest" description="Disordered" evidence="1">
    <location>
        <begin position="254"/>
        <end position="313"/>
    </location>
</feature>
<gene>
    <name evidence="2" type="ORF">KIPB_010580</name>
</gene>
<name>A0A9K3D499_9EUKA</name>
<feature type="non-terminal residue" evidence="2">
    <location>
        <position position="313"/>
    </location>
</feature>
<protein>
    <submittedName>
        <fullName evidence="2">Uncharacterized protein</fullName>
    </submittedName>
</protein>
<proteinExistence type="predicted"/>
<reference evidence="2 3" key="1">
    <citation type="journal article" date="2018" name="PLoS ONE">
        <title>The draft genome of Kipferlia bialata reveals reductive genome evolution in fornicate parasites.</title>
        <authorList>
            <person name="Tanifuji G."/>
            <person name="Takabayashi S."/>
            <person name="Kume K."/>
            <person name="Takagi M."/>
            <person name="Nakayama T."/>
            <person name="Kamikawa R."/>
            <person name="Inagaki Y."/>
            <person name="Hashimoto T."/>
        </authorList>
    </citation>
    <scope>NUCLEOTIDE SEQUENCE [LARGE SCALE GENOMIC DNA]</scope>
    <source>
        <strain evidence="2">NY0173</strain>
    </source>
</reference>
<dbReference type="AlphaFoldDB" id="A0A9K3D499"/>
<feature type="compositionally biased region" description="Low complexity" evidence="1">
    <location>
        <begin position="173"/>
        <end position="186"/>
    </location>
</feature>
<dbReference type="Proteomes" id="UP000265618">
    <property type="component" value="Unassembled WGS sequence"/>
</dbReference>
<comment type="caution">
    <text evidence="2">The sequence shown here is derived from an EMBL/GenBank/DDBJ whole genome shotgun (WGS) entry which is preliminary data.</text>
</comment>